<dbReference type="EMBL" id="PZJJ01000014">
    <property type="protein sequence ID" value="PTL38756.1"/>
    <property type="molecule type" value="Genomic_DNA"/>
</dbReference>
<keyword evidence="2" id="KW-1185">Reference proteome</keyword>
<dbReference type="Proteomes" id="UP000240509">
    <property type="component" value="Unassembled WGS sequence"/>
</dbReference>
<evidence type="ECO:0000313" key="2">
    <source>
        <dbReference type="Proteomes" id="UP000240509"/>
    </source>
</evidence>
<organism evidence="1 2">
    <name type="scientific">Alkalicoccus saliphilus</name>
    <dbReference type="NCBI Taxonomy" id="200989"/>
    <lineage>
        <taxon>Bacteria</taxon>
        <taxon>Bacillati</taxon>
        <taxon>Bacillota</taxon>
        <taxon>Bacilli</taxon>
        <taxon>Bacillales</taxon>
        <taxon>Bacillaceae</taxon>
        <taxon>Alkalicoccus</taxon>
    </lineage>
</organism>
<dbReference type="AlphaFoldDB" id="A0A2T4U5S9"/>
<name>A0A2T4U5S9_9BACI</name>
<sequence>MLHIQLYSINEQNIEEAFAEAGFTKAREGWFLDKKLSKKRESVLAEKVEDGIRLKFSGDLSFEDYEAVHGASVLLAEGLKAEVDDSGALMGYLESGEKACLYHQWKKWKAYLLKAKHRSMEGQKVEVSKESGTWSGLLMEYTDKIVNDEHIVTECVLLSTDGEVRVQGNRLAVKPTGEFI</sequence>
<dbReference type="RefSeq" id="WP_107585025.1">
    <property type="nucleotide sequence ID" value="NZ_PZJJ01000014.1"/>
</dbReference>
<protein>
    <submittedName>
        <fullName evidence="1">Uncharacterized protein</fullName>
    </submittedName>
</protein>
<proteinExistence type="predicted"/>
<accession>A0A2T4U5S9</accession>
<gene>
    <name evidence="1" type="ORF">C6Y45_09700</name>
</gene>
<evidence type="ECO:0000313" key="1">
    <source>
        <dbReference type="EMBL" id="PTL38756.1"/>
    </source>
</evidence>
<dbReference type="OrthoDB" id="2356532at2"/>
<reference evidence="1 2" key="1">
    <citation type="submission" date="2018-03" db="EMBL/GenBank/DDBJ databases">
        <title>Alkalicoccus saliphilus sp. nov., isolated from a mineral pool.</title>
        <authorList>
            <person name="Zhao B."/>
        </authorList>
    </citation>
    <scope>NUCLEOTIDE SEQUENCE [LARGE SCALE GENOMIC DNA]</scope>
    <source>
        <strain evidence="1 2">6AG</strain>
    </source>
</reference>
<comment type="caution">
    <text evidence="1">The sequence shown here is derived from an EMBL/GenBank/DDBJ whole genome shotgun (WGS) entry which is preliminary data.</text>
</comment>